<evidence type="ECO:0008006" key="2">
    <source>
        <dbReference type="Google" id="ProtNLM"/>
    </source>
</evidence>
<dbReference type="InterPro" id="IPR038765">
    <property type="entry name" value="Papain-like_cys_pep_sf"/>
</dbReference>
<reference evidence="1" key="1">
    <citation type="journal article" date="2015" name="Nature">
        <title>Complex archaea that bridge the gap between prokaryotes and eukaryotes.</title>
        <authorList>
            <person name="Spang A."/>
            <person name="Saw J.H."/>
            <person name="Jorgensen S.L."/>
            <person name="Zaremba-Niedzwiedzka K."/>
            <person name="Martijn J."/>
            <person name="Lind A.E."/>
            <person name="van Eijk R."/>
            <person name="Schleper C."/>
            <person name="Guy L."/>
            <person name="Ettema T.J."/>
        </authorList>
    </citation>
    <scope>NUCLEOTIDE SEQUENCE</scope>
</reference>
<comment type="caution">
    <text evidence="1">The sequence shown here is derived from an EMBL/GenBank/DDBJ whole genome shotgun (WGS) entry which is preliminary data.</text>
</comment>
<dbReference type="EMBL" id="LAZR01057484">
    <property type="protein sequence ID" value="KKK71979.1"/>
    <property type="molecule type" value="Genomic_DNA"/>
</dbReference>
<evidence type="ECO:0000313" key="1">
    <source>
        <dbReference type="EMBL" id="KKK71979.1"/>
    </source>
</evidence>
<organism evidence="1">
    <name type="scientific">marine sediment metagenome</name>
    <dbReference type="NCBI Taxonomy" id="412755"/>
    <lineage>
        <taxon>unclassified sequences</taxon>
        <taxon>metagenomes</taxon>
        <taxon>ecological metagenomes</taxon>
    </lineage>
</organism>
<sequence>MKRRDFLTTALAAPLLIRAPAFNDGWIPEDPNSKGRPRFCTHNHLTNFGQSKVACLWKPYEQVTKQSWIPRQQKGPDCVAFATGAAMDILTAVQIILKKKRERFLATSNTDMIYSGSRRIIANKKSMGGLRAEWCVSYLEKYGNLLHQKYGEHDLTPYSEATLKKWFKGIPEELLIIAKEHPLLESAQVQSWEEFRDAIAAGYPVVFCASMGGSNSKRDKEGFIKPKGKWYHSWCGAGVVDGKRPGALLINSHGKHYGSGPKTHGQPDGSIWVDARHIDHQCRAFGDSYALSLYKGFPKPEEDYILW</sequence>
<dbReference type="Gene3D" id="3.90.70.10">
    <property type="entry name" value="Cysteine proteinases"/>
    <property type="match status" value="1"/>
</dbReference>
<name>A0A0F9A005_9ZZZZ</name>
<dbReference type="AlphaFoldDB" id="A0A0F9A005"/>
<protein>
    <recommendedName>
        <fullName evidence="2">Peptidase C1A papain C-terminal domain-containing protein</fullName>
    </recommendedName>
</protein>
<proteinExistence type="predicted"/>
<dbReference type="SUPFAM" id="SSF54001">
    <property type="entry name" value="Cysteine proteinases"/>
    <property type="match status" value="1"/>
</dbReference>
<accession>A0A0F9A005</accession>
<gene>
    <name evidence="1" type="ORF">LCGC14_2908500</name>
</gene>